<sequence>MLLAVPTSQAINEEYPPMTSPALVVAKESIITREYRDQTKPVAARDADWVIDKFSTGRFKSPNPAITKL</sequence>
<accession>A0A2H1WJC0</accession>
<evidence type="ECO:0000313" key="1">
    <source>
        <dbReference type="EMBL" id="SOQ53183.1"/>
    </source>
</evidence>
<organism evidence="1">
    <name type="scientific">Spodoptera frugiperda</name>
    <name type="common">Fall armyworm</name>
    <dbReference type="NCBI Taxonomy" id="7108"/>
    <lineage>
        <taxon>Eukaryota</taxon>
        <taxon>Metazoa</taxon>
        <taxon>Ecdysozoa</taxon>
        <taxon>Arthropoda</taxon>
        <taxon>Hexapoda</taxon>
        <taxon>Insecta</taxon>
        <taxon>Pterygota</taxon>
        <taxon>Neoptera</taxon>
        <taxon>Endopterygota</taxon>
        <taxon>Lepidoptera</taxon>
        <taxon>Glossata</taxon>
        <taxon>Ditrysia</taxon>
        <taxon>Noctuoidea</taxon>
        <taxon>Noctuidae</taxon>
        <taxon>Amphipyrinae</taxon>
        <taxon>Spodoptera</taxon>
    </lineage>
</organism>
<protein>
    <submittedName>
        <fullName evidence="1">SFRICE_026749</fullName>
    </submittedName>
</protein>
<name>A0A2H1WJC0_SPOFR</name>
<dbReference type="EMBL" id="ODYU01009053">
    <property type="protein sequence ID" value="SOQ53183.1"/>
    <property type="molecule type" value="Genomic_DNA"/>
</dbReference>
<dbReference type="AlphaFoldDB" id="A0A2H1WJC0"/>
<proteinExistence type="predicted"/>
<gene>
    <name evidence="1" type="ORF">SFRICE_026749</name>
</gene>
<reference evidence="1" key="1">
    <citation type="submission" date="2016-07" db="EMBL/GenBank/DDBJ databases">
        <authorList>
            <person name="Bretaudeau A."/>
        </authorList>
    </citation>
    <scope>NUCLEOTIDE SEQUENCE</scope>
    <source>
        <strain evidence="1">Rice</strain>
        <tissue evidence="1">Whole body</tissue>
    </source>
</reference>